<reference evidence="2" key="1">
    <citation type="submission" date="2022-11" db="EMBL/GenBank/DDBJ databases">
        <title>Chromosome-level genome of Pogonophryne albipinna.</title>
        <authorList>
            <person name="Jo E."/>
        </authorList>
    </citation>
    <scope>NUCLEOTIDE SEQUENCE</scope>
    <source>
        <strain evidence="2">SGF0006</strain>
        <tissue evidence="2">Muscle</tissue>
    </source>
</reference>
<name>A0AAD6A6B0_9TELE</name>
<feature type="region of interest" description="Disordered" evidence="1">
    <location>
        <begin position="1"/>
        <end position="65"/>
    </location>
</feature>
<keyword evidence="3" id="KW-1185">Reference proteome</keyword>
<proteinExistence type="predicted"/>
<protein>
    <submittedName>
        <fullName evidence="2">Uncharacterized protein</fullName>
    </submittedName>
</protein>
<sequence>MTSTVNHKLHTLTNTLTLKRPYPADTDQHRPPDPQQVHTDSLFKSVPPRRPQEKKTLKKPFKYLQ</sequence>
<dbReference type="AlphaFoldDB" id="A0AAD6A6B0"/>
<accession>A0AAD6A6B0</accession>
<evidence type="ECO:0000313" key="3">
    <source>
        <dbReference type="Proteomes" id="UP001219934"/>
    </source>
</evidence>
<dbReference type="EMBL" id="JAPTMU010000354">
    <property type="protein sequence ID" value="KAJ4919022.1"/>
    <property type="molecule type" value="Genomic_DNA"/>
</dbReference>
<dbReference type="Proteomes" id="UP001219934">
    <property type="component" value="Unassembled WGS sequence"/>
</dbReference>
<evidence type="ECO:0000313" key="2">
    <source>
        <dbReference type="EMBL" id="KAJ4919022.1"/>
    </source>
</evidence>
<comment type="caution">
    <text evidence="2">The sequence shown here is derived from an EMBL/GenBank/DDBJ whole genome shotgun (WGS) entry which is preliminary data.</text>
</comment>
<feature type="non-terminal residue" evidence="2">
    <location>
        <position position="1"/>
    </location>
</feature>
<gene>
    <name evidence="2" type="ORF">JOQ06_021749</name>
</gene>
<organism evidence="2 3">
    <name type="scientific">Pogonophryne albipinna</name>
    <dbReference type="NCBI Taxonomy" id="1090488"/>
    <lineage>
        <taxon>Eukaryota</taxon>
        <taxon>Metazoa</taxon>
        <taxon>Chordata</taxon>
        <taxon>Craniata</taxon>
        <taxon>Vertebrata</taxon>
        <taxon>Euteleostomi</taxon>
        <taxon>Actinopterygii</taxon>
        <taxon>Neopterygii</taxon>
        <taxon>Teleostei</taxon>
        <taxon>Neoteleostei</taxon>
        <taxon>Acanthomorphata</taxon>
        <taxon>Eupercaria</taxon>
        <taxon>Perciformes</taxon>
        <taxon>Notothenioidei</taxon>
        <taxon>Pogonophryne</taxon>
    </lineage>
</organism>
<feature type="compositionally biased region" description="Basic residues" evidence="1">
    <location>
        <begin position="56"/>
        <end position="65"/>
    </location>
</feature>
<evidence type="ECO:0000256" key="1">
    <source>
        <dbReference type="SAM" id="MobiDB-lite"/>
    </source>
</evidence>